<keyword evidence="3" id="KW-1185">Reference proteome</keyword>
<name>A0A5C6CAW3_9BACT</name>
<feature type="compositionally biased region" description="Polar residues" evidence="1">
    <location>
        <begin position="348"/>
        <end position="360"/>
    </location>
</feature>
<evidence type="ECO:0000256" key="1">
    <source>
        <dbReference type="SAM" id="MobiDB-lite"/>
    </source>
</evidence>
<organism evidence="2 3">
    <name type="scientific">Bythopirellula polymerisocia</name>
    <dbReference type="NCBI Taxonomy" id="2528003"/>
    <lineage>
        <taxon>Bacteria</taxon>
        <taxon>Pseudomonadati</taxon>
        <taxon>Planctomycetota</taxon>
        <taxon>Planctomycetia</taxon>
        <taxon>Pirellulales</taxon>
        <taxon>Lacipirellulaceae</taxon>
        <taxon>Bythopirellula</taxon>
    </lineage>
</organism>
<reference evidence="2 3" key="1">
    <citation type="submission" date="2019-02" db="EMBL/GenBank/DDBJ databases">
        <title>Deep-cultivation of Planctomycetes and their phenomic and genomic characterization uncovers novel biology.</title>
        <authorList>
            <person name="Wiegand S."/>
            <person name="Jogler M."/>
            <person name="Boedeker C."/>
            <person name="Pinto D."/>
            <person name="Vollmers J."/>
            <person name="Rivas-Marin E."/>
            <person name="Kohn T."/>
            <person name="Peeters S.H."/>
            <person name="Heuer A."/>
            <person name="Rast P."/>
            <person name="Oberbeckmann S."/>
            <person name="Bunk B."/>
            <person name="Jeske O."/>
            <person name="Meyerdierks A."/>
            <person name="Storesund J.E."/>
            <person name="Kallscheuer N."/>
            <person name="Luecker S."/>
            <person name="Lage O.M."/>
            <person name="Pohl T."/>
            <person name="Merkel B.J."/>
            <person name="Hornburger P."/>
            <person name="Mueller R.-W."/>
            <person name="Bruemmer F."/>
            <person name="Labrenz M."/>
            <person name="Spormann A.M."/>
            <person name="Op Den Camp H."/>
            <person name="Overmann J."/>
            <person name="Amann R."/>
            <person name="Jetten M.S.M."/>
            <person name="Mascher T."/>
            <person name="Medema M.H."/>
            <person name="Devos D.P."/>
            <person name="Kaster A.-K."/>
            <person name="Ovreas L."/>
            <person name="Rohde M."/>
            <person name="Galperin M.Y."/>
            <person name="Jogler C."/>
        </authorList>
    </citation>
    <scope>NUCLEOTIDE SEQUENCE [LARGE SCALE GENOMIC DNA]</scope>
    <source>
        <strain evidence="2 3">Pla144</strain>
    </source>
</reference>
<dbReference type="OrthoDB" id="257265at2"/>
<comment type="caution">
    <text evidence="2">The sequence shown here is derived from an EMBL/GenBank/DDBJ whole genome shotgun (WGS) entry which is preliminary data.</text>
</comment>
<feature type="region of interest" description="Disordered" evidence="1">
    <location>
        <begin position="555"/>
        <end position="581"/>
    </location>
</feature>
<feature type="region of interest" description="Disordered" evidence="1">
    <location>
        <begin position="244"/>
        <end position="363"/>
    </location>
</feature>
<evidence type="ECO:0008006" key="4">
    <source>
        <dbReference type="Google" id="ProtNLM"/>
    </source>
</evidence>
<protein>
    <recommendedName>
        <fullName evidence="4">Ser-Thr-rich glycosyl-phosphatidyl-inositol-anchored membrane family protein</fullName>
    </recommendedName>
</protein>
<feature type="compositionally biased region" description="Polar residues" evidence="1">
    <location>
        <begin position="244"/>
        <end position="265"/>
    </location>
</feature>
<dbReference type="EMBL" id="SJPS01000008">
    <property type="protein sequence ID" value="TWU21883.1"/>
    <property type="molecule type" value="Genomic_DNA"/>
</dbReference>
<evidence type="ECO:0000313" key="3">
    <source>
        <dbReference type="Proteomes" id="UP000318437"/>
    </source>
</evidence>
<sequence>MGPWIRTCCLLAWAIDGHSPSMAQAPPARPAVQPIYWQQPLLFIPYQVNKQAPGAEKIAQVQLLVSRTGNNDWQTLQSAQPNVLGFSYHAPEDGAYWFALRHLDAQGNSLDQQTCVAQLQIVIDTTQPKVELSASRGANGDVVIRYDAADNNLAPESLIVEARTADGLWTNVPITAPDLNQPDRLVGRTRWMAPNNSDVEIRGAIADRAGHRGQAATMLSLAGPSFSPPDRTPDQSLPLAQSQLNTAQSSPLQTSQDWPTTNQLPARSEKPFANNSEQNPGTNLFSPPPLNAYSNTSQQHTQRRTPAKFAVDGAADEEQESDPTLSSGLGAALDGEGQLPTGGMPLESEQSNQEWSSTGRQPGEPLLVNSRTFDVEYDLQSVGPWGVAKVELWGTQDGGATWQSYGVDPDNRSPVRARVPSAGVYGFRILVDGANGAGSPPPRSGEAPELVITVDLEPPAAELLSAELGEGNLNDHLHIRWKAEDDNLEPRPIGLYFSSQPNGPWSAIAAGLENTGSYTWRIERHVPERFYVRLEVRDTAGNVATFQTPEPLALNRPQPTGHLRDVRPITGVPRVTPSTGW</sequence>
<feature type="compositionally biased region" description="Polar residues" evidence="1">
    <location>
        <begin position="273"/>
        <end position="285"/>
    </location>
</feature>
<accession>A0A5C6CAW3</accession>
<gene>
    <name evidence="2" type="ORF">Pla144_43170</name>
</gene>
<dbReference type="Proteomes" id="UP000318437">
    <property type="component" value="Unassembled WGS sequence"/>
</dbReference>
<proteinExistence type="predicted"/>
<dbReference type="AlphaFoldDB" id="A0A5C6CAW3"/>
<evidence type="ECO:0000313" key="2">
    <source>
        <dbReference type="EMBL" id="TWU21883.1"/>
    </source>
</evidence>